<proteinExistence type="predicted"/>
<protein>
    <submittedName>
        <fullName evidence="1">Uncharacterized protein</fullName>
    </submittedName>
</protein>
<evidence type="ECO:0000313" key="1">
    <source>
        <dbReference type="EMBL" id="RNA07287.1"/>
    </source>
</evidence>
<name>A0A3M7Q764_BRAPC</name>
<keyword evidence="2" id="KW-1185">Reference proteome</keyword>
<reference evidence="1 2" key="1">
    <citation type="journal article" date="2018" name="Sci. Rep.">
        <title>Genomic signatures of local adaptation to the degree of environmental predictability in rotifers.</title>
        <authorList>
            <person name="Franch-Gras L."/>
            <person name="Hahn C."/>
            <person name="Garcia-Roger E.M."/>
            <person name="Carmona M.J."/>
            <person name="Serra M."/>
            <person name="Gomez A."/>
        </authorList>
    </citation>
    <scope>NUCLEOTIDE SEQUENCE [LARGE SCALE GENOMIC DNA]</scope>
    <source>
        <strain evidence="1">HYR1</strain>
    </source>
</reference>
<sequence length="92" mass="10983">MLFDYHLILNLDESSEVGKILLQVLKDFHLYILSLENSLLLRHQNQIIKYVTFNDLNKISLFQDIVLKYKFYGDYSPKKKIILQKLKLDHIS</sequence>
<dbReference type="AlphaFoldDB" id="A0A3M7Q764"/>
<dbReference type="EMBL" id="REGN01007101">
    <property type="protein sequence ID" value="RNA07287.1"/>
    <property type="molecule type" value="Genomic_DNA"/>
</dbReference>
<comment type="caution">
    <text evidence="1">The sequence shown here is derived from an EMBL/GenBank/DDBJ whole genome shotgun (WGS) entry which is preliminary data.</text>
</comment>
<organism evidence="1 2">
    <name type="scientific">Brachionus plicatilis</name>
    <name type="common">Marine rotifer</name>
    <name type="synonym">Brachionus muelleri</name>
    <dbReference type="NCBI Taxonomy" id="10195"/>
    <lineage>
        <taxon>Eukaryota</taxon>
        <taxon>Metazoa</taxon>
        <taxon>Spiralia</taxon>
        <taxon>Gnathifera</taxon>
        <taxon>Rotifera</taxon>
        <taxon>Eurotatoria</taxon>
        <taxon>Monogononta</taxon>
        <taxon>Pseudotrocha</taxon>
        <taxon>Ploima</taxon>
        <taxon>Brachionidae</taxon>
        <taxon>Brachionus</taxon>
    </lineage>
</organism>
<gene>
    <name evidence="1" type="ORF">BpHYR1_033793</name>
</gene>
<accession>A0A3M7Q764</accession>
<dbReference type="Proteomes" id="UP000276133">
    <property type="component" value="Unassembled WGS sequence"/>
</dbReference>
<evidence type="ECO:0000313" key="2">
    <source>
        <dbReference type="Proteomes" id="UP000276133"/>
    </source>
</evidence>